<dbReference type="InterPro" id="IPR036390">
    <property type="entry name" value="WH_DNA-bd_sf"/>
</dbReference>
<name>V5FMG3_9VIBR</name>
<evidence type="ECO:0000313" key="4">
    <source>
        <dbReference type="Proteomes" id="UP000017800"/>
    </source>
</evidence>
<dbReference type="eggNOG" id="COG1802">
    <property type="taxonomic scope" value="Bacteria"/>
</dbReference>
<protein>
    <recommendedName>
        <fullName evidence="5">HTH gntR-type domain-containing protein</fullName>
    </recommendedName>
</protein>
<proteinExistence type="predicted"/>
<dbReference type="RefSeq" id="WP_023404390.1">
    <property type="nucleotide sequence ID" value="NZ_BAUJ01000031.1"/>
</dbReference>
<dbReference type="OrthoDB" id="147067at2"/>
<dbReference type="EMBL" id="BAUJ01000031">
    <property type="protein sequence ID" value="GAD90037.1"/>
    <property type="molecule type" value="Genomic_DNA"/>
</dbReference>
<feature type="domain" description="Uncharacterised protein YhfZ C-terminal" evidence="2">
    <location>
        <begin position="75"/>
        <end position="300"/>
    </location>
</feature>
<feature type="domain" description="YhfZ helix-turn-helix" evidence="1">
    <location>
        <begin position="27"/>
        <end position="71"/>
    </location>
</feature>
<evidence type="ECO:0000313" key="3">
    <source>
        <dbReference type="EMBL" id="GAD90037.1"/>
    </source>
</evidence>
<dbReference type="Gene3D" id="1.10.10.10">
    <property type="entry name" value="Winged helix-like DNA-binding domain superfamily/Winged helix DNA-binding domain"/>
    <property type="match status" value="1"/>
</dbReference>
<reference evidence="3 4" key="1">
    <citation type="submission" date="2013-10" db="EMBL/GenBank/DDBJ databases">
        <authorList>
            <person name="Ichikawa N."/>
            <person name="Kimura A."/>
            <person name="Ohji S."/>
            <person name="Hosoyama A."/>
            <person name="Fujita N."/>
        </authorList>
    </citation>
    <scope>NUCLEOTIDE SEQUENCE [LARGE SCALE GENOMIC DNA]</scope>
    <source>
        <strain evidence="3 4">NBRC 102217</strain>
    </source>
</reference>
<dbReference type="Pfam" id="PF14503">
    <property type="entry name" value="YhfZ_C"/>
    <property type="match status" value="1"/>
</dbReference>
<dbReference type="Gene3D" id="3.40.190.10">
    <property type="entry name" value="Periplasmic binding protein-like II"/>
    <property type="match status" value="2"/>
</dbReference>
<comment type="caution">
    <text evidence="3">The sequence shown here is derived from an EMBL/GenBank/DDBJ whole genome shotgun (WGS) entry which is preliminary data.</text>
</comment>
<dbReference type="InterPro" id="IPR032791">
    <property type="entry name" value="YhfZ_C"/>
</dbReference>
<dbReference type="InterPro" id="IPR036388">
    <property type="entry name" value="WH-like_DNA-bd_sf"/>
</dbReference>
<organism evidence="3 4">
    <name type="scientific">Vibrio halioticoli NBRC 102217</name>
    <dbReference type="NCBI Taxonomy" id="1219072"/>
    <lineage>
        <taxon>Bacteria</taxon>
        <taxon>Pseudomonadati</taxon>
        <taxon>Pseudomonadota</taxon>
        <taxon>Gammaproteobacteria</taxon>
        <taxon>Vibrionales</taxon>
        <taxon>Vibrionaceae</taxon>
        <taxon>Vibrio</taxon>
    </lineage>
</organism>
<sequence>MANNFIKKHGVALIHISRYLLTVKPHDRLRTIDELSAELGCSVGYIATAIKKIEAEGAVTLDRRGRNGTFISNLDYCQLIRLSEFGNMVCAMPLPYTKHYEGLASGLKAQISVPFYFAHMRGADVRAECLKNGIYDIAIMSRLAAEHYVASGDLDIALELGPNTYVSEHRLIYRKGELHNIKRVGVDPSSPDQKLLTETYFKGQNVDIVEAPYNECLELIANNTIDASIWDLSDDELLTSMGLSGTSISHVSDCEKASSAVLTVSKKAQHVKILIDHMVDTNNLLQHQNDVVSGKVIPTY</sequence>
<dbReference type="SUPFAM" id="SSF53850">
    <property type="entry name" value="Periplasmic binding protein-like II"/>
    <property type="match status" value="1"/>
</dbReference>
<dbReference type="Proteomes" id="UP000017800">
    <property type="component" value="Unassembled WGS sequence"/>
</dbReference>
<dbReference type="AlphaFoldDB" id="V5FMG3"/>
<dbReference type="Pfam" id="PF14502">
    <property type="entry name" value="HTH_41"/>
    <property type="match status" value="1"/>
</dbReference>
<evidence type="ECO:0000259" key="1">
    <source>
        <dbReference type="Pfam" id="PF14502"/>
    </source>
</evidence>
<dbReference type="SUPFAM" id="SSF46785">
    <property type="entry name" value="Winged helix' DNA-binding domain"/>
    <property type="match status" value="1"/>
</dbReference>
<dbReference type="InterPro" id="IPR041444">
    <property type="entry name" value="HTH_41"/>
</dbReference>
<accession>V5FMG3</accession>
<evidence type="ECO:0000259" key="2">
    <source>
        <dbReference type="Pfam" id="PF14503"/>
    </source>
</evidence>
<gene>
    <name evidence="3" type="ORF">VHA01S_031_00490</name>
</gene>
<dbReference type="NCBIfam" id="NF041241">
    <property type="entry name" value="YhfZ_full"/>
    <property type="match status" value="1"/>
</dbReference>
<reference evidence="3 4" key="2">
    <citation type="submission" date="2013-11" db="EMBL/GenBank/DDBJ databases">
        <title>Whole genome shotgun sequence of Vibrio halioticoli NBRC 102217.</title>
        <authorList>
            <person name="Isaki S."/>
            <person name="Kimura A."/>
            <person name="Ohji S."/>
            <person name="Hosoyama A."/>
            <person name="Fujita N."/>
            <person name="Hashimoto M."/>
            <person name="Hosoyama Y."/>
            <person name="Yamazoe A."/>
        </authorList>
    </citation>
    <scope>NUCLEOTIDE SEQUENCE [LARGE SCALE GENOMIC DNA]</scope>
    <source>
        <strain evidence="3 4">NBRC 102217</strain>
    </source>
</reference>
<evidence type="ECO:0008006" key="5">
    <source>
        <dbReference type="Google" id="ProtNLM"/>
    </source>
</evidence>
<keyword evidence="4" id="KW-1185">Reference proteome</keyword>